<dbReference type="PROSITE" id="PS51283">
    <property type="entry name" value="DUSP"/>
    <property type="match status" value="1"/>
</dbReference>
<dbReference type="Gene3D" id="3.30.2230.10">
    <property type="entry name" value="DUSP-like"/>
    <property type="match status" value="1"/>
</dbReference>
<keyword evidence="5" id="KW-0833">Ubl conjugation pathway</keyword>
<dbReference type="OMA" id="CKYESAR"/>
<feature type="domain" description="USP" evidence="9">
    <location>
        <begin position="1338"/>
        <end position="2090"/>
    </location>
</feature>
<dbReference type="EMBL" id="CM000646">
    <property type="protein sequence ID" value="EED89918.1"/>
    <property type="molecule type" value="Genomic_DNA"/>
</dbReference>
<dbReference type="KEGG" id="tps:THAPSDRAFT_24235"/>
<keyword evidence="7" id="KW-0788">Thiol protease</keyword>
<dbReference type="EC" id="3.4.19.12" evidence="3"/>
<dbReference type="PANTHER" id="PTHR21646">
    <property type="entry name" value="UBIQUITIN CARBOXYL-TERMINAL HYDROLASE"/>
    <property type="match status" value="1"/>
</dbReference>
<dbReference type="eggNOG" id="KOG1870">
    <property type="taxonomic scope" value="Eukaryota"/>
</dbReference>
<feature type="compositionally biased region" description="Low complexity" evidence="8">
    <location>
        <begin position="200"/>
        <end position="216"/>
    </location>
</feature>
<feature type="region of interest" description="Disordered" evidence="8">
    <location>
        <begin position="636"/>
        <end position="656"/>
    </location>
</feature>
<reference evidence="11 12" key="2">
    <citation type="journal article" date="2008" name="Nature">
        <title>The Phaeodactylum genome reveals the evolutionary history of diatom genomes.</title>
        <authorList>
            <person name="Bowler C."/>
            <person name="Allen A.E."/>
            <person name="Badger J.H."/>
            <person name="Grimwood J."/>
            <person name="Jabbari K."/>
            <person name="Kuo A."/>
            <person name="Maheswari U."/>
            <person name="Martens C."/>
            <person name="Maumus F."/>
            <person name="Otillar R.P."/>
            <person name="Rayko E."/>
            <person name="Salamov A."/>
            <person name="Vandepoele K."/>
            <person name="Beszteri B."/>
            <person name="Gruber A."/>
            <person name="Heijde M."/>
            <person name="Katinka M."/>
            <person name="Mock T."/>
            <person name="Valentin K."/>
            <person name="Verret F."/>
            <person name="Berges J.A."/>
            <person name="Brownlee C."/>
            <person name="Cadoret J.P."/>
            <person name="Chiovitti A."/>
            <person name="Choi C.J."/>
            <person name="Coesel S."/>
            <person name="De Martino A."/>
            <person name="Detter J.C."/>
            <person name="Durkin C."/>
            <person name="Falciatore A."/>
            <person name="Fournet J."/>
            <person name="Haruta M."/>
            <person name="Huysman M.J."/>
            <person name="Jenkins B.D."/>
            <person name="Jiroutova K."/>
            <person name="Jorgensen R.E."/>
            <person name="Joubert Y."/>
            <person name="Kaplan A."/>
            <person name="Kroger N."/>
            <person name="Kroth P.G."/>
            <person name="La Roche J."/>
            <person name="Lindquist E."/>
            <person name="Lommer M."/>
            <person name="Martin-Jezequel V."/>
            <person name="Lopez P.J."/>
            <person name="Lucas S."/>
            <person name="Mangogna M."/>
            <person name="McGinnis K."/>
            <person name="Medlin L.K."/>
            <person name="Montsant A."/>
            <person name="Oudot-Le Secq M.P."/>
            <person name="Napoli C."/>
            <person name="Obornik M."/>
            <person name="Parker M.S."/>
            <person name="Petit J.L."/>
            <person name="Porcel B.M."/>
            <person name="Poulsen N."/>
            <person name="Robison M."/>
            <person name="Rychlewski L."/>
            <person name="Rynearson T.A."/>
            <person name="Schmutz J."/>
            <person name="Shapiro H."/>
            <person name="Siaut M."/>
            <person name="Stanley M."/>
            <person name="Sussman M.R."/>
            <person name="Taylor A.R."/>
            <person name="Vardi A."/>
            <person name="von Dassow P."/>
            <person name="Vyverman W."/>
            <person name="Willis A."/>
            <person name="Wyrwicz L.S."/>
            <person name="Rokhsar D.S."/>
            <person name="Weissenbach J."/>
            <person name="Armbrust E.V."/>
            <person name="Green B.R."/>
            <person name="Van de Peer Y."/>
            <person name="Grigoriev I.V."/>
        </authorList>
    </citation>
    <scope>NUCLEOTIDE SEQUENCE [LARGE SCALE GENOMIC DNA]</scope>
    <source>
        <strain evidence="11 12">CCMP1335</strain>
    </source>
</reference>
<organism evidence="11 12">
    <name type="scientific">Thalassiosira pseudonana</name>
    <name type="common">Marine diatom</name>
    <name type="synonym">Cyclotella nana</name>
    <dbReference type="NCBI Taxonomy" id="35128"/>
    <lineage>
        <taxon>Eukaryota</taxon>
        <taxon>Sar</taxon>
        <taxon>Stramenopiles</taxon>
        <taxon>Ochrophyta</taxon>
        <taxon>Bacillariophyta</taxon>
        <taxon>Coscinodiscophyceae</taxon>
        <taxon>Thalassiosirophycidae</taxon>
        <taxon>Thalassiosirales</taxon>
        <taxon>Thalassiosiraceae</taxon>
        <taxon>Thalassiosira</taxon>
    </lineage>
</organism>
<evidence type="ECO:0000256" key="7">
    <source>
        <dbReference type="ARBA" id="ARBA00022807"/>
    </source>
</evidence>
<dbReference type="SMART" id="SM00695">
    <property type="entry name" value="DUSP"/>
    <property type="match status" value="1"/>
</dbReference>
<dbReference type="InterPro" id="IPR050185">
    <property type="entry name" value="Ub_carboxyl-term_hydrolase"/>
</dbReference>
<dbReference type="Gene3D" id="3.90.70.10">
    <property type="entry name" value="Cysteine proteinases"/>
    <property type="match status" value="2"/>
</dbReference>
<feature type="compositionally biased region" description="Gly residues" evidence="8">
    <location>
        <begin position="155"/>
        <end position="169"/>
    </location>
</feature>
<dbReference type="PROSITE" id="PS00972">
    <property type="entry name" value="USP_1"/>
    <property type="match status" value="1"/>
</dbReference>
<feature type="region of interest" description="Disordered" evidence="8">
    <location>
        <begin position="1405"/>
        <end position="1424"/>
    </location>
</feature>
<dbReference type="PROSITE" id="PS00973">
    <property type="entry name" value="USP_2"/>
    <property type="match status" value="1"/>
</dbReference>
<dbReference type="InterPro" id="IPR028889">
    <property type="entry name" value="USP"/>
</dbReference>
<dbReference type="STRING" id="35128.B8C9U3"/>
<dbReference type="Pfam" id="PF00443">
    <property type="entry name" value="UCH"/>
    <property type="match status" value="1"/>
</dbReference>
<feature type="compositionally biased region" description="Gly residues" evidence="8">
    <location>
        <begin position="377"/>
        <end position="386"/>
    </location>
</feature>
<protein>
    <recommendedName>
        <fullName evidence="3">ubiquitinyl hydrolase 1</fullName>
        <ecNumber evidence="3">3.4.19.12</ecNumber>
    </recommendedName>
</protein>
<dbReference type="InterPro" id="IPR001394">
    <property type="entry name" value="Peptidase_C19_UCH"/>
</dbReference>
<feature type="region of interest" description="Disordered" evidence="8">
    <location>
        <begin position="1298"/>
        <end position="1330"/>
    </location>
</feature>
<evidence type="ECO:0000256" key="4">
    <source>
        <dbReference type="ARBA" id="ARBA00022670"/>
    </source>
</evidence>
<dbReference type="InterPro" id="IPR038765">
    <property type="entry name" value="Papain-like_cys_pep_sf"/>
</dbReference>
<keyword evidence="12" id="KW-1185">Reference proteome</keyword>
<evidence type="ECO:0000259" key="10">
    <source>
        <dbReference type="PROSITE" id="PS51283"/>
    </source>
</evidence>
<feature type="compositionally biased region" description="Gly residues" evidence="8">
    <location>
        <begin position="181"/>
        <end position="199"/>
    </location>
</feature>
<evidence type="ECO:0000256" key="3">
    <source>
        <dbReference type="ARBA" id="ARBA00012759"/>
    </source>
</evidence>
<feature type="compositionally biased region" description="Polar residues" evidence="8">
    <location>
        <begin position="1413"/>
        <end position="1424"/>
    </location>
</feature>
<feature type="compositionally biased region" description="Low complexity" evidence="8">
    <location>
        <begin position="170"/>
        <end position="180"/>
    </location>
</feature>
<dbReference type="GO" id="GO:0004843">
    <property type="term" value="F:cysteine-type deubiquitinase activity"/>
    <property type="evidence" value="ECO:0007669"/>
    <property type="project" value="UniProtKB-EC"/>
</dbReference>
<proteinExistence type="inferred from homology"/>
<accession>B8C9U3</accession>
<feature type="region of interest" description="Disordered" evidence="8">
    <location>
        <begin position="1590"/>
        <end position="1620"/>
    </location>
</feature>
<dbReference type="InterPro" id="IPR018200">
    <property type="entry name" value="USP_CS"/>
</dbReference>
<dbReference type="PANTHER" id="PTHR21646:SF24">
    <property type="entry name" value="UBIQUITIN CARBOXYL-TERMINAL HYDROLASE"/>
    <property type="match status" value="1"/>
</dbReference>
<evidence type="ECO:0000313" key="12">
    <source>
        <dbReference type="Proteomes" id="UP000001449"/>
    </source>
</evidence>
<comment type="similarity">
    <text evidence="2">Belongs to the peptidase C19 family.</text>
</comment>
<comment type="catalytic activity">
    <reaction evidence="1">
        <text>Thiol-dependent hydrolysis of ester, thioester, amide, peptide and isopeptide bonds formed by the C-terminal Gly of ubiquitin (a 76-residue protein attached to proteins as an intracellular targeting signal).</text>
        <dbReference type="EC" id="3.4.19.12"/>
    </reaction>
</comment>
<dbReference type="GeneID" id="7446910"/>
<feature type="region of interest" description="Disordered" evidence="8">
    <location>
        <begin position="155"/>
        <end position="216"/>
    </location>
</feature>
<dbReference type="InParanoid" id="B8C9U3"/>
<evidence type="ECO:0000313" key="11">
    <source>
        <dbReference type="EMBL" id="EED89918.1"/>
    </source>
</evidence>
<keyword evidence="4" id="KW-0645">Protease</keyword>
<name>B8C9U3_THAPS</name>
<dbReference type="PaxDb" id="35128-Thaps24235"/>
<evidence type="ECO:0000256" key="5">
    <source>
        <dbReference type="ARBA" id="ARBA00022786"/>
    </source>
</evidence>
<dbReference type="SUPFAM" id="SSF143791">
    <property type="entry name" value="DUSP-like"/>
    <property type="match status" value="1"/>
</dbReference>
<dbReference type="Pfam" id="PF06337">
    <property type="entry name" value="DUSP"/>
    <property type="match status" value="1"/>
</dbReference>
<feature type="region of interest" description="Disordered" evidence="8">
    <location>
        <begin position="371"/>
        <end position="410"/>
    </location>
</feature>
<sequence>MESTTTTLLPQTRLSDILPPNEAVRILGLDTARVIIRDFLRSGCCSSAASSGVGGHRGGASSTSSSSSVGTSTKAIRYRHPLDPKESNDEKAEIDLLLLGLSHDFTHNSHDDDNSNNSNNRREVGKAWSKLGFHSISGYEFDLIGEMKRRRFGNGGRGGGGEAVYGGGISSHSISTEESGSGVGGKSPLGIGSGGGSSRGGMDTHGPNNNNNTANNNTPYTVELLFTQAIHRTHSVLGLDKSSYLKRGTLFPPTAVPDRGPNGHMALMDCVFNALSCTPPDPQILMDEAMEAAKELDVKRSSHDERMAAVLAAGRGRSRILLPDLVISFAICRLVEWELEYRGYREERRVESEERHREVQLQLMELENCIGEEEGGGDGGSSGENGGATVESVAASPKKQTIEPTPPPRSDGLLLASLLSFRIYDGYQRQNSLTRDTLQRFLSDIHGEESYKAPAVRACLDRLFTVSERPRKELGMTGGGSGGAHQSRILDAIDPDRFQKGIHSTITFSPTSVSIRALHDVSSKQNGGVNMPEASIVASHVLLDWIIILFNCMLPRQLPPPSKVAEYHLRIVNSDPIRMINALSTKYGLYDGNGEGDTVLYEIRRRFHSLQKNNLSSVPTTVQEEKAEVLSEKDGAVDTMNGDNDSQLPLGGKEGSGSSAVGAANICADTGALLATEERTDDTTSRPRNVIDEHSFVKEVSQSNDELGHGGYLPAELAKLTFRAGAGRAEEVQNVRGSDLWNKDEEKVVRDQHQLLSGKPSNGNRYWTMYDTLSFCCEAVRWEAMRNSSEGDAGDNTPVDNKKYGSEMPLLRLAFKTFQQLQQHESVGETATETNAEKVLTRSQIGRMLILLLEHESYRLEADSPPSTTGDTSESRIHWTKTKDEGVELTDDESFLQNLSESSGSGGFIDNTLVDASYASLLGLLPPKLDLAQFSTPSTPSQSNLKQTSARSVPLGVLVDYVISEANNSETREETRVVLDFEGFVRWHLRLSSSETDGAMSVAETRLGPYLLDLRLIASVLFGVRPASSSTEKHIIDEIKRRHKYRYPRTRDGSSQPRGPSGTAWYVINAEWWRTWKHYTEGKAGDGDAARSYVLSKIDNNMLLSEQGILSLKQGLHWKRDFELVEPLVWSALQAWWDGGPPIPRYVVPFNPQKTDSNNKVSYSPSPKSMMSSEEYEIELYPLYASIFLCDAASKGEPRPFQQFVPMSRYLPLNDLITTLCEGLGSDTDVPPHCRLWMMDASGASMTRSVSSSSKADDSLGWILDTELPIGDERNMRGAQLGKDENINLMLELRNDEDGSWPRTKSKMVKPNLEHEGQVGEDATEEESDDMKLGDGIVGLYNMGNTCYLNSSVQCLSHTPILRDYFTSKAYLRDINTTNPMGHQGRLAQAFAVLVNNLWKKSDDRNGPLKKINPNTASASPLNAPSLTPKSFKEAIGKSNDIFVGNEQHDAQELLAFLLSGMSEDLNRITEKPYIELPDSDGRPDAELADIWWAIHMKRELSIIEALFAGQYKSSLTCKICKYESARFESFSYLQLPLPEDDHVSIQCVLYPIQESKDIMKYSVRVRHDGSVNDVLVALAKILHSDESGEIPLEGGSGKDSAANESFDESNEGERDNDPYTSMVQSMAVVDMGESCIRKIIPHSWSLTKLAMQDSGEIPVLHVYELEPAVTPATAGETKAAEAGAGSIPKALAKYSYLALSQRKLDFVPGPFLHPFQLVVFGSPLLLRVQNMEGYTGMNLYSLVSKRMRQHFVPTAPTTDRTTPSNVSYVDKEAWEPAARQARRGRLQRQKTTADMESVSAGDIPLYGFRLRLVSRDGSRCALCPWFGCCVGCLIPCDDRPVIAMCGDSVAIDWHLSVDLSCGGFGWKISATEGAGINIQASPHTRALARVKKHSSFDLGGKKYGYSGSITLEECLDSFAEEEKIPDTFCSRCQELRVQTKRLNIWRFPPMVIIHLKRFQFTETMKRKLRDLVVFPIEGLDLSRIVAPSSEQESKTNGKYENGSGDANAVEFNGGSFHPLSHNNSGRTQSIYDLYGVVHHQGAMQGGHYVASLKSEIDGKWRLFNDAQIYDLLSRNVVDPSAYILFYMRRDVKGAKLEDFWDTQEREGEGLTEEEVEKLMKNRDRCVIS</sequence>
<gene>
    <name evidence="11" type="ORF">THAPSDRAFT_24235</name>
</gene>
<reference evidence="11 12" key="1">
    <citation type="journal article" date="2004" name="Science">
        <title>The genome of the diatom Thalassiosira pseudonana: ecology, evolution, and metabolism.</title>
        <authorList>
            <person name="Armbrust E.V."/>
            <person name="Berges J.A."/>
            <person name="Bowler C."/>
            <person name="Green B.R."/>
            <person name="Martinez D."/>
            <person name="Putnam N.H."/>
            <person name="Zhou S."/>
            <person name="Allen A.E."/>
            <person name="Apt K.E."/>
            <person name="Bechner M."/>
            <person name="Brzezinski M.A."/>
            <person name="Chaal B.K."/>
            <person name="Chiovitti A."/>
            <person name="Davis A.K."/>
            <person name="Demarest M.S."/>
            <person name="Detter J.C."/>
            <person name="Glavina T."/>
            <person name="Goodstein D."/>
            <person name="Hadi M.Z."/>
            <person name="Hellsten U."/>
            <person name="Hildebrand M."/>
            <person name="Jenkins B.D."/>
            <person name="Jurka J."/>
            <person name="Kapitonov V.V."/>
            <person name="Kroger N."/>
            <person name="Lau W.W."/>
            <person name="Lane T.W."/>
            <person name="Larimer F.W."/>
            <person name="Lippmeier J.C."/>
            <person name="Lucas S."/>
            <person name="Medina M."/>
            <person name="Montsant A."/>
            <person name="Obornik M."/>
            <person name="Parker M.S."/>
            <person name="Palenik B."/>
            <person name="Pazour G.J."/>
            <person name="Richardson P.M."/>
            <person name="Rynearson T.A."/>
            <person name="Saito M.A."/>
            <person name="Schwartz D.C."/>
            <person name="Thamatrakoln K."/>
            <person name="Valentin K."/>
            <person name="Vardi A."/>
            <person name="Wilkerson F.P."/>
            <person name="Rokhsar D.S."/>
        </authorList>
    </citation>
    <scope>NUCLEOTIDE SEQUENCE [LARGE SCALE GENOMIC DNA]</scope>
    <source>
        <strain evidence="11 12">CCMP1335</strain>
    </source>
</reference>
<feature type="region of interest" description="Disordered" evidence="8">
    <location>
        <begin position="49"/>
        <end position="75"/>
    </location>
</feature>
<evidence type="ECO:0000259" key="9">
    <source>
        <dbReference type="PROSITE" id="PS50235"/>
    </source>
</evidence>
<feature type="compositionally biased region" description="Low complexity" evidence="8">
    <location>
        <begin position="59"/>
        <end position="73"/>
    </location>
</feature>
<dbReference type="Proteomes" id="UP000001449">
    <property type="component" value="Chromosome 10"/>
</dbReference>
<dbReference type="PROSITE" id="PS50235">
    <property type="entry name" value="USP_3"/>
    <property type="match status" value="1"/>
</dbReference>
<feature type="domain" description="DUSP" evidence="10">
    <location>
        <begin position="1027"/>
        <end position="1148"/>
    </location>
</feature>
<dbReference type="GO" id="GO:0006508">
    <property type="term" value="P:proteolysis"/>
    <property type="evidence" value="ECO:0007669"/>
    <property type="project" value="UniProtKB-KW"/>
</dbReference>
<dbReference type="SUPFAM" id="SSF54001">
    <property type="entry name" value="Cysteine proteinases"/>
    <property type="match status" value="1"/>
</dbReference>
<evidence type="ECO:0000256" key="2">
    <source>
        <dbReference type="ARBA" id="ARBA00009085"/>
    </source>
</evidence>
<dbReference type="HOGENOM" id="CLU_240191_0_0_1"/>
<dbReference type="GO" id="GO:0016579">
    <property type="term" value="P:protein deubiquitination"/>
    <property type="evidence" value="ECO:0007669"/>
    <property type="project" value="InterPro"/>
</dbReference>
<dbReference type="InterPro" id="IPR035927">
    <property type="entry name" value="DUSP-like_sf"/>
</dbReference>
<dbReference type="InterPro" id="IPR006615">
    <property type="entry name" value="Pept_C19_DUSP"/>
</dbReference>
<keyword evidence="6" id="KW-0378">Hydrolase</keyword>
<dbReference type="RefSeq" id="XP_002292722.1">
    <property type="nucleotide sequence ID" value="XM_002292686.1"/>
</dbReference>
<evidence type="ECO:0000256" key="1">
    <source>
        <dbReference type="ARBA" id="ARBA00000707"/>
    </source>
</evidence>
<evidence type="ECO:0000256" key="6">
    <source>
        <dbReference type="ARBA" id="ARBA00022801"/>
    </source>
</evidence>
<evidence type="ECO:0000256" key="8">
    <source>
        <dbReference type="SAM" id="MobiDB-lite"/>
    </source>
</evidence>